<protein>
    <submittedName>
        <fullName evidence="1">Uncharacterized protein</fullName>
    </submittedName>
</protein>
<name>A0A0K2B648_STRA7</name>
<dbReference type="Proteomes" id="UP000061018">
    <property type="component" value="Plasmid pSAM1"/>
</dbReference>
<evidence type="ECO:0000313" key="1">
    <source>
        <dbReference type="EMBL" id="AKZ60749.1"/>
    </source>
</evidence>
<geneLocation type="plasmid" evidence="1 2">
    <name>pSAM1</name>
</geneLocation>
<dbReference type="EMBL" id="CP012383">
    <property type="protein sequence ID" value="AKZ60749.1"/>
    <property type="molecule type" value="Genomic_DNA"/>
</dbReference>
<accession>A0A0K2B648</accession>
<organism evidence="1 2">
    <name type="scientific">Streptomyces ambofaciens (strain ATCC 23877 / 3486 / DSM 40053 / JCM 4204 / NBRC 12836 / NRRL B-2516)</name>
    <dbReference type="NCBI Taxonomy" id="278992"/>
    <lineage>
        <taxon>Bacteria</taxon>
        <taxon>Bacillati</taxon>
        <taxon>Actinomycetota</taxon>
        <taxon>Actinomycetes</taxon>
        <taxon>Kitasatosporales</taxon>
        <taxon>Streptomycetaceae</taxon>
        <taxon>Streptomyces</taxon>
    </lineage>
</organism>
<gene>
    <name evidence="1" type="ORF">SAM23877_p040</name>
</gene>
<sequence>MEDALARIRHQITDTTTTVLNDLDTIEDPVQRQQAARTVLEELLPDMGREIKAHRSRTVAGLKEGRTLKQVAEMIGSSIALVDQLIKSGKQNKQPTLGKGGK</sequence>
<dbReference type="RefSeq" id="WP_053143261.1">
    <property type="nucleotide sequence ID" value="NZ_CP012383.1"/>
</dbReference>
<keyword evidence="1" id="KW-0614">Plasmid</keyword>
<dbReference type="AlphaFoldDB" id="A0A0K2B648"/>
<reference evidence="2" key="1">
    <citation type="journal article" date="2015" name="J. Biotechnol.">
        <title>Complete genome sequence of Streptomyces ambofaciens ATCC 23877, the spiramycin producer.</title>
        <authorList>
            <person name="Thibessard A."/>
            <person name="Haas D."/>
            <person name="Gerbaud C."/>
            <person name="Aigle B."/>
            <person name="Lautru S."/>
            <person name="Pernodet J.L."/>
            <person name="Leblond P."/>
        </authorList>
    </citation>
    <scope>NUCLEOTIDE SEQUENCE [LARGE SCALE GENOMIC DNA]</scope>
    <source>
        <strain evidence="2">ATCC 23877 / 3486 / DSM 40053 / JCM 4204 / NBRC 12836 / NRRL B-2516</strain>
        <plasmid evidence="2">pSAM1</plasmid>
    </source>
</reference>
<evidence type="ECO:0000313" key="2">
    <source>
        <dbReference type="Proteomes" id="UP000061018"/>
    </source>
</evidence>
<proteinExistence type="predicted"/>
<dbReference type="KEGG" id="samb:SAM23877_p040"/>